<keyword evidence="5 6" id="KW-0472">Membrane</keyword>
<evidence type="ECO:0000256" key="3">
    <source>
        <dbReference type="ARBA" id="ARBA00022692"/>
    </source>
</evidence>
<organism evidence="7 8">
    <name type="scientific">Strongyloides papillosus</name>
    <name type="common">Intestinal threadworm</name>
    <dbReference type="NCBI Taxonomy" id="174720"/>
    <lineage>
        <taxon>Eukaryota</taxon>
        <taxon>Metazoa</taxon>
        <taxon>Ecdysozoa</taxon>
        <taxon>Nematoda</taxon>
        <taxon>Chromadorea</taxon>
        <taxon>Rhabditida</taxon>
        <taxon>Tylenchina</taxon>
        <taxon>Panagrolaimomorpha</taxon>
        <taxon>Strongyloidoidea</taxon>
        <taxon>Strongyloididae</taxon>
        <taxon>Strongyloides</taxon>
    </lineage>
</organism>
<feature type="transmembrane region" description="Helical" evidence="6">
    <location>
        <begin position="168"/>
        <end position="186"/>
    </location>
</feature>
<keyword evidence="7" id="KW-1185">Reference proteome</keyword>
<accession>A0A0N5B6C3</accession>
<evidence type="ECO:0000313" key="8">
    <source>
        <dbReference type="WBParaSite" id="SPAL_0000161300.1"/>
    </source>
</evidence>
<evidence type="ECO:0000256" key="4">
    <source>
        <dbReference type="ARBA" id="ARBA00022989"/>
    </source>
</evidence>
<keyword evidence="3 6" id="KW-0812">Transmembrane</keyword>
<evidence type="ECO:0000256" key="2">
    <source>
        <dbReference type="ARBA" id="ARBA00006824"/>
    </source>
</evidence>
<dbReference type="STRING" id="174720.A0A0N5B6C3"/>
<protein>
    <submittedName>
        <fullName evidence="8">Mpv17-like protein 2</fullName>
    </submittedName>
</protein>
<dbReference type="Proteomes" id="UP000046392">
    <property type="component" value="Unplaced"/>
</dbReference>
<dbReference type="InterPro" id="IPR007248">
    <property type="entry name" value="Mpv17_PMP22"/>
</dbReference>
<evidence type="ECO:0000256" key="5">
    <source>
        <dbReference type="ARBA" id="ARBA00023136"/>
    </source>
</evidence>
<dbReference type="GO" id="GO:0016020">
    <property type="term" value="C:membrane"/>
    <property type="evidence" value="ECO:0007669"/>
    <property type="project" value="UniProtKB-SubCell"/>
</dbReference>
<feature type="transmembrane region" description="Helical" evidence="6">
    <location>
        <begin position="27"/>
        <end position="50"/>
    </location>
</feature>
<dbReference type="AlphaFoldDB" id="A0A0N5B6C3"/>
<comment type="subcellular location">
    <subcellularLocation>
        <location evidence="1">Membrane</location>
        <topology evidence="1">Multi-pass membrane protein</topology>
    </subcellularLocation>
</comment>
<evidence type="ECO:0000313" key="7">
    <source>
        <dbReference type="Proteomes" id="UP000046392"/>
    </source>
</evidence>
<dbReference type="GO" id="GO:0005739">
    <property type="term" value="C:mitochondrion"/>
    <property type="evidence" value="ECO:0007669"/>
    <property type="project" value="TreeGrafter"/>
</dbReference>
<proteinExistence type="inferred from homology"/>
<comment type="similarity">
    <text evidence="2 6">Belongs to the peroxisomal membrane protein PXMP2/4 family.</text>
</comment>
<sequence length="195" mass="22616">MTTKKRLSKINFTTIKLITNKVYSSKYIYLSNALTTSGFFIIGDIISQYITRDLDEKFKLDQSRILRHSFVGGNVGIMTTAWYKLLDGFVRHPNIIIRNIVKIKADFCVSPIFSSFCIITTNLLEGKSFDNSVKEYTSQWRNVLKTDLCIWPPCQFFNFFLLNPKFRVLYVATVDIVYSCCMSYFAHKNKLSEVC</sequence>
<dbReference type="WBParaSite" id="SPAL_0000161300.1">
    <property type="protein sequence ID" value="SPAL_0000161300.1"/>
    <property type="gene ID" value="SPAL_0000161300"/>
</dbReference>
<reference evidence="8" key="1">
    <citation type="submission" date="2017-02" db="UniProtKB">
        <authorList>
            <consortium name="WormBaseParasite"/>
        </authorList>
    </citation>
    <scope>IDENTIFICATION</scope>
</reference>
<name>A0A0N5B6C3_STREA</name>
<dbReference type="PANTHER" id="PTHR11266:SF8">
    <property type="entry name" value="MPV17-LIKE PROTEIN 2"/>
    <property type="match status" value="1"/>
</dbReference>
<dbReference type="Pfam" id="PF04117">
    <property type="entry name" value="Mpv17_PMP22"/>
    <property type="match status" value="1"/>
</dbReference>
<feature type="transmembrane region" description="Helical" evidence="6">
    <location>
        <begin position="65"/>
        <end position="86"/>
    </location>
</feature>
<evidence type="ECO:0000256" key="6">
    <source>
        <dbReference type="RuleBase" id="RU363053"/>
    </source>
</evidence>
<dbReference type="PANTHER" id="PTHR11266">
    <property type="entry name" value="PEROXISOMAL MEMBRANE PROTEIN 2, PXMP2 MPV17"/>
    <property type="match status" value="1"/>
</dbReference>
<keyword evidence="4 6" id="KW-1133">Transmembrane helix</keyword>
<feature type="transmembrane region" description="Helical" evidence="6">
    <location>
        <begin position="107"/>
        <end position="124"/>
    </location>
</feature>
<evidence type="ECO:0000256" key="1">
    <source>
        <dbReference type="ARBA" id="ARBA00004141"/>
    </source>
</evidence>
<dbReference type="GO" id="GO:0061668">
    <property type="term" value="P:mitochondrial ribosome assembly"/>
    <property type="evidence" value="ECO:0007669"/>
    <property type="project" value="TreeGrafter"/>
</dbReference>